<name>A0A420I8D3_9PEZI</name>
<dbReference type="EMBL" id="MCBQ01011559">
    <property type="protein sequence ID" value="RKF65896.1"/>
    <property type="molecule type" value="Genomic_DNA"/>
</dbReference>
<keyword evidence="3" id="KW-1185">Reference proteome</keyword>
<dbReference type="AlphaFoldDB" id="A0A420I8D3"/>
<dbReference type="STRING" id="62708.A0A420I8D3"/>
<proteinExistence type="predicted"/>
<sequence length="112" mass="12253">MPVSAAQIARRYGQPPPPINNARGSLTVSFGVAHCKCKAGCGTRSCPYRKAGKIYRIYSHITKTFCENMKAIDIDDNNDVSLLERNTSGMCYNGSVSVPRSISPENSDLERP</sequence>
<feature type="non-terminal residue" evidence="2">
    <location>
        <position position="112"/>
    </location>
</feature>
<evidence type="ECO:0000313" key="3">
    <source>
        <dbReference type="Proteomes" id="UP000283383"/>
    </source>
</evidence>
<feature type="region of interest" description="Disordered" evidence="1">
    <location>
        <begin position="1"/>
        <end position="20"/>
    </location>
</feature>
<accession>A0A420I8D3</accession>
<evidence type="ECO:0000256" key="1">
    <source>
        <dbReference type="SAM" id="MobiDB-lite"/>
    </source>
</evidence>
<comment type="caution">
    <text evidence="2">The sequence shown here is derived from an EMBL/GenBank/DDBJ whole genome shotgun (WGS) entry which is preliminary data.</text>
</comment>
<protein>
    <submittedName>
        <fullName evidence="2">Uncharacterized protein</fullName>
    </submittedName>
</protein>
<dbReference type="Proteomes" id="UP000283383">
    <property type="component" value="Unassembled WGS sequence"/>
</dbReference>
<gene>
    <name evidence="2" type="ORF">GcM3_115029</name>
</gene>
<reference evidence="2 3" key="1">
    <citation type="journal article" date="2018" name="BMC Genomics">
        <title>Comparative genome analyses reveal sequence features reflecting distinct modes of host-adaptation between dicot and monocot powdery mildew.</title>
        <authorList>
            <person name="Wu Y."/>
            <person name="Ma X."/>
            <person name="Pan Z."/>
            <person name="Kale S.D."/>
            <person name="Song Y."/>
            <person name="King H."/>
            <person name="Zhang Q."/>
            <person name="Presley C."/>
            <person name="Deng X."/>
            <person name="Wei C.I."/>
            <person name="Xiao S."/>
        </authorList>
    </citation>
    <scope>NUCLEOTIDE SEQUENCE [LARGE SCALE GENOMIC DNA]</scope>
    <source>
        <strain evidence="2">UMSG3</strain>
    </source>
</reference>
<organism evidence="2 3">
    <name type="scientific">Golovinomyces cichoracearum</name>
    <dbReference type="NCBI Taxonomy" id="62708"/>
    <lineage>
        <taxon>Eukaryota</taxon>
        <taxon>Fungi</taxon>
        <taxon>Dikarya</taxon>
        <taxon>Ascomycota</taxon>
        <taxon>Pezizomycotina</taxon>
        <taxon>Leotiomycetes</taxon>
        <taxon>Erysiphales</taxon>
        <taxon>Erysiphaceae</taxon>
        <taxon>Golovinomyces</taxon>
    </lineage>
</organism>
<evidence type="ECO:0000313" key="2">
    <source>
        <dbReference type="EMBL" id="RKF65896.1"/>
    </source>
</evidence>